<feature type="region of interest" description="Disordered" evidence="1">
    <location>
        <begin position="40"/>
        <end position="113"/>
    </location>
</feature>
<dbReference type="RefSeq" id="WP_091962921.1">
    <property type="nucleotide sequence ID" value="NZ_FOLH01000004.1"/>
</dbReference>
<protein>
    <submittedName>
        <fullName evidence="2">Uncharacterized protein</fullName>
    </submittedName>
</protein>
<reference evidence="2 3" key="1">
    <citation type="submission" date="2016-10" db="EMBL/GenBank/DDBJ databases">
        <authorList>
            <person name="de Groot N.N."/>
        </authorList>
    </citation>
    <scope>NUCLEOTIDE SEQUENCE [LARGE SCALE GENOMIC DNA]</scope>
    <source>
        <strain evidence="2 3">DSM 18438</strain>
    </source>
</reference>
<dbReference type="STRING" id="1122252.SAMN05660443_2028"/>
<organism evidence="2 3">
    <name type="scientific">Marinospirillum celere</name>
    <dbReference type="NCBI Taxonomy" id="1122252"/>
    <lineage>
        <taxon>Bacteria</taxon>
        <taxon>Pseudomonadati</taxon>
        <taxon>Pseudomonadota</taxon>
        <taxon>Gammaproteobacteria</taxon>
        <taxon>Oceanospirillales</taxon>
        <taxon>Oceanospirillaceae</taxon>
        <taxon>Marinospirillum</taxon>
    </lineage>
</organism>
<keyword evidence="3" id="KW-1185">Reference proteome</keyword>
<dbReference type="EMBL" id="FOLH01000004">
    <property type="protein sequence ID" value="SFC27511.1"/>
    <property type="molecule type" value="Genomic_DNA"/>
</dbReference>
<evidence type="ECO:0000313" key="2">
    <source>
        <dbReference type="EMBL" id="SFC27511.1"/>
    </source>
</evidence>
<accession>A0A1I1HUG1</accession>
<dbReference type="Proteomes" id="UP000199058">
    <property type="component" value="Unassembled WGS sequence"/>
</dbReference>
<name>A0A1I1HUG1_9GAMM</name>
<dbReference type="AlphaFoldDB" id="A0A1I1HUG1"/>
<gene>
    <name evidence="2" type="ORF">SAMN05660443_2028</name>
</gene>
<feature type="compositionally biased region" description="Basic and acidic residues" evidence="1">
    <location>
        <begin position="62"/>
        <end position="113"/>
    </location>
</feature>
<evidence type="ECO:0000313" key="3">
    <source>
        <dbReference type="Proteomes" id="UP000199058"/>
    </source>
</evidence>
<sequence length="113" mass="12721">MNSRKALLFLLGLFLLLIAMPLLAGSMTVIDERTQVDEVAHSIELPEPDREAARQASTEGRAQAEEARQRGRERGQRASEAARELSRENPAKNLETPHQRQEPPQHPEPPQRP</sequence>
<evidence type="ECO:0000256" key="1">
    <source>
        <dbReference type="SAM" id="MobiDB-lite"/>
    </source>
</evidence>
<proteinExistence type="predicted"/>